<sequence>MGSTRQLRKYLGNFNKIIEEEVKALQVITFMLELQFVSSTDGRAYKCRKAIGEESPSFTGQSAG</sequence>
<evidence type="ECO:0000313" key="2">
    <source>
        <dbReference type="Proteomes" id="UP000184386"/>
    </source>
</evidence>
<gene>
    <name evidence="1" type="ORF">SAMN02745136_03092</name>
</gene>
<proteinExistence type="predicted"/>
<name>A0A1M6UHU6_9FIRM</name>
<evidence type="ECO:0000313" key="1">
    <source>
        <dbReference type="EMBL" id="SHK68746.1"/>
    </source>
</evidence>
<dbReference type="Proteomes" id="UP000184386">
    <property type="component" value="Unassembled WGS sequence"/>
</dbReference>
<organism evidence="1 2">
    <name type="scientific">Anaerocolumna jejuensis DSM 15929</name>
    <dbReference type="NCBI Taxonomy" id="1121322"/>
    <lineage>
        <taxon>Bacteria</taxon>
        <taxon>Bacillati</taxon>
        <taxon>Bacillota</taxon>
        <taxon>Clostridia</taxon>
        <taxon>Lachnospirales</taxon>
        <taxon>Lachnospiraceae</taxon>
        <taxon>Anaerocolumna</taxon>
    </lineage>
</organism>
<reference evidence="1 2" key="1">
    <citation type="submission" date="2016-11" db="EMBL/GenBank/DDBJ databases">
        <authorList>
            <person name="Jaros S."/>
            <person name="Januszkiewicz K."/>
            <person name="Wedrychowicz H."/>
        </authorList>
    </citation>
    <scope>NUCLEOTIDE SEQUENCE [LARGE SCALE GENOMIC DNA]</scope>
    <source>
        <strain evidence="1 2">DSM 15929</strain>
    </source>
</reference>
<accession>A0A1M6UHU6</accession>
<protein>
    <submittedName>
        <fullName evidence="1">Uncharacterized protein</fullName>
    </submittedName>
</protein>
<dbReference type="EMBL" id="FRAC01000015">
    <property type="protein sequence ID" value="SHK68746.1"/>
    <property type="molecule type" value="Genomic_DNA"/>
</dbReference>
<dbReference type="STRING" id="1121322.SAMN02745136_03092"/>
<keyword evidence="2" id="KW-1185">Reference proteome</keyword>
<dbReference type="AlphaFoldDB" id="A0A1M6UHU6"/>